<dbReference type="Gene3D" id="1.20.910.10">
    <property type="entry name" value="Heme oxygenase-like"/>
    <property type="match status" value="1"/>
</dbReference>
<accession>A0ABT1R5L7</accession>
<name>A0ABT1R5L7_9HYPH</name>
<evidence type="ECO:0000313" key="2">
    <source>
        <dbReference type="Proteomes" id="UP000996601"/>
    </source>
</evidence>
<sequence>MGSFNTVDEYGRYLTSVSRFRAAMEGALQHVVWPAGWSWRPITLAKSLNRDAIDLGLPAAGNAAHDMDLNDHSVLLGALYVLEGSTLGARVLRQRAAALGLDEAFGARHLAVMSKDIAQWQSFLVLLDEASDFDIERAATSANAVFALALQCFESELLVAD</sequence>
<reference evidence="1" key="1">
    <citation type="submission" date="2021-07" db="EMBL/GenBank/DDBJ databases">
        <title>Shinella sp. nov., a novel member of the genus Shinella from water.</title>
        <authorList>
            <person name="Deng Y."/>
        </authorList>
    </citation>
    <scope>NUCLEOTIDE SEQUENCE</scope>
    <source>
        <strain evidence="1">CPCC 100929</strain>
    </source>
</reference>
<dbReference type="Proteomes" id="UP000996601">
    <property type="component" value="Unassembled WGS sequence"/>
</dbReference>
<dbReference type="SUPFAM" id="SSF48613">
    <property type="entry name" value="Heme oxygenase-like"/>
    <property type="match status" value="1"/>
</dbReference>
<comment type="caution">
    <text evidence="1">The sequence shown here is derived from an EMBL/GenBank/DDBJ whole genome shotgun (WGS) entry which is preliminary data.</text>
</comment>
<dbReference type="EMBL" id="WHSB02000003">
    <property type="protein sequence ID" value="MCQ4630467.1"/>
    <property type="molecule type" value="Genomic_DNA"/>
</dbReference>
<keyword evidence="2" id="KW-1185">Reference proteome</keyword>
<dbReference type="RefSeq" id="WP_256116737.1">
    <property type="nucleotide sequence ID" value="NZ_WHSB02000003.1"/>
</dbReference>
<dbReference type="InterPro" id="IPR016084">
    <property type="entry name" value="Haem_Oase-like_multi-hlx"/>
</dbReference>
<evidence type="ECO:0000313" key="1">
    <source>
        <dbReference type="EMBL" id="MCQ4630467.1"/>
    </source>
</evidence>
<proteinExistence type="predicted"/>
<organism evidence="1 2">
    <name type="scientific">Shinella lacus</name>
    <dbReference type="NCBI Taxonomy" id="2654216"/>
    <lineage>
        <taxon>Bacteria</taxon>
        <taxon>Pseudomonadati</taxon>
        <taxon>Pseudomonadota</taxon>
        <taxon>Alphaproteobacteria</taxon>
        <taxon>Hyphomicrobiales</taxon>
        <taxon>Rhizobiaceae</taxon>
        <taxon>Shinella</taxon>
    </lineage>
</organism>
<protein>
    <submittedName>
        <fullName evidence="1">Biliverdin-producing heme oxygenase</fullName>
    </submittedName>
</protein>
<dbReference type="CDD" id="cd19166">
    <property type="entry name" value="HemeO-bac"/>
    <property type="match status" value="1"/>
</dbReference>
<gene>
    <name evidence="1" type="ORF">GB927_010490</name>
</gene>